<feature type="domain" description="N-acetyltransferase ESCO acetyl-transferase" evidence="1">
    <location>
        <begin position="206"/>
        <end position="263"/>
    </location>
</feature>
<dbReference type="InterPro" id="IPR028009">
    <property type="entry name" value="ESCO_Acetyltransf_dom"/>
</dbReference>
<dbReference type="GO" id="GO:0007064">
    <property type="term" value="P:mitotic sister chromatid cohesion"/>
    <property type="evidence" value="ECO:0007669"/>
    <property type="project" value="TreeGrafter"/>
</dbReference>
<dbReference type="STRING" id="56408.A0A1E5RZN0"/>
<dbReference type="InParanoid" id="A0A1E5RZN0"/>
<dbReference type="Gene3D" id="3.40.630.30">
    <property type="match status" value="1"/>
</dbReference>
<comment type="caution">
    <text evidence="2">The sequence shown here is derived from an EMBL/GenBank/DDBJ whole genome shotgun (WGS) entry which is preliminary data.</text>
</comment>
<dbReference type="GO" id="GO:0005634">
    <property type="term" value="C:nucleus"/>
    <property type="evidence" value="ECO:0007669"/>
    <property type="project" value="TreeGrafter"/>
</dbReference>
<dbReference type="GO" id="GO:0000785">
    <property type="term" value="C:chromatin"/>
    <property type="evidence" value="ECO:0007669"/>
    <property type="project" value="TreeGrafter"/>
</dbReference>
<dbReference type="Pfam" id="PF13880">
    <property type="entry name" value="Acetyltransf_13"/>
    <property type="match status" value="1"/>
</dbReference>
<gene>
    <name evidence="2" type="ORF">AWRI3579_g176</name>
</gene>
<dbReference type="Proteomes" id="UP000095728">
    <property type="component" value="Unassembled WGS sequence"/>
</dbReference>
<accession>A0A1E5RZN0</accession>
<evidence type="ECO:0000259" key="1">
    <source>
        <dbReference type="Pfam" id="PF13880"/>
    </source>
</evidence>
<name>A0A1E5RZN0_9ASCO</name>
<dbReference type="SUPFAM" id="SSF55729">
    <property type="entry name" value="Acyl-CoA N-acyltransferases (Nat)"/>
    <property type="match status" value="1"/>
</dbReference>
<sequence length="278" mass="31741">MKSSLLTSNKLSPSTKYDIMIKKCDICLMKYNKLDPVAAHRHKEFHDVQTKGLKWAVSNYLKNSKFALKPLNSSLKNSRGTRDIFQMLSGSQHHQPLTPENSQRSTNFNPQEDSACGEYIIEIQKENVQEVKLALRLLDFVNEELTAPKDENDFWISGNGKCFVFIKDGRAVGVITLEDLVSTHYTMKWMILSTKEIVEHVNPRFLAGVSRIWVSKQYRRNGIALKLLETARRSFCFGVELKPLQIAWSQPSESGSKTAKKFNSVLHKSGELLIPVYF</sequence>
<evidence type="ECO:0000313" key="3">
    <source>
        <dbReference type="Proteomes" id="UP000095728"/>
    </source>
</evidence>
<dbReference type="PANTHER" id="PTHR45884">
    <property type="entry name" value="N-ACETYLTRANSFERASE ECO"/>
    <property type="match status" value="1"/>
</dbReference>
<dbReference type="EMBL" id="LPNM01000001">
    <property type="protein sequence ID" value="OEJ92450.1"/>
    <property type="molecule type" value="Genomic_DNA"/>
</dbReference>
<keyword evidence="3" id="KW-1185">Reference proteome</keyword>
<dbReference type="FunCoup" id="A0A1E5RZN0">
    <property type="interactions" value="39"/>
</dbReference>
<dbReference type="PANTHER" id="PTHR45884:SF2">
    <property type="entry name" value="N-ACETYLTRANSFERASE ECO"/>
    <property type="match status" value="1"/>
</dbReference>
<dbReference type="GO" id="GO:0061733">
    <property type="term" value="F:protein-lysine-acetyltransferase activity"/>
    <property type="evidence" value="ECO:0007669"/>
    <property type="project" value="TreeGrafter"/>
</dbReference>
<dbReference type="AlphaFoldDB" id="A0A1E5RZN0"/>
<dbReference type="OrthoDB" id="428854at2759"/>
<dbReference type="InterPro" id="IPR016181">
    <property type="entry name" value="Acyl_CoA_acyltransferase"/>
</dbReference>
<keyword evidence="2" id="KW-0808">Transferase</keyword>
<evidence type="ECO:0000313" key="2">
    <source>
        <dbReference type="EMBL" id="OEJ92450.1"/>
    </source>
</evidence>
<organism evidence="2 3">
    <name type="scientific">Hanseniaspora osmophila</name>
    <dbReference type="NCBI Taxonomy" id="56408"/>
    <lineage>
        <taxon>Eukaryota</taxon>
        <taxon>Fungi</taxon>
        <taxon>Dikarya</taxon>
        <taxon>Ascomycota</taxon>
        <taxon>Saccharomycotina</taxon>
        <taxon>Saccharomycetes</taxon>
        <taxon>Saccharomycodales</taxon>
        <taxon>Saccharomycodaceae</taxon>
        <taxon>Hanseniaspora</taxon>
    </lineage>
</organism>
<proteinExistence type="predicted"/>
<protein>
    <submittedName>
        <fullName evidence="2">N-acetyltransferase ECO1</fullName>
    </submittedName>
</protein>
<dbReference type="CDD" id="cd04301">
    <property type="entry name" value="NAT_SF"/>
    <property type="match status" value="1"/>
</dbReference>
<reference evidence="3" key="1">
    <citation type="journal article" date="2016" name="Genome Announc.">
        <title>Genome sequences of three species of Hanseniaspora isolated from spontaneous wine fermentations.</title>
        <authorList>
            <person name="Sternes P.R."/>
            <person name="Lee D."/>
            <person name="Kutyna D.R."/>
            <person name="Borneman A.R."/>
        </authorList>
    </citation>
    <scope>NUCLEOTIDE SEQUENCE [LARGE SCALE GENOMIC DNA]</scope>
    <source>
        <strain evidence="3">AWRI3579</strain>
    </source>
</reference>